<keyword evidence="3" id="KW-1185">Reference proteome</keyword>
<evidence type="ECO:0000256" key="1">
    <source>
        <dbReference type="SAM" id="MobiDB-lite"/>
    </source>
</evidence>
<feature type="compositionally biased region" description="Low complexity" evidence="1">
    <location>
        <begin position="238"/>
        <end position="251"/>
    </location>
</feature>
<proteinExistence type="predicted"/>
<gene>
    <name evidence="2" type="ORF">L207DRAFT_530048</name>
</gene>
<dbReference type="EMBL" id="KZ613946">
    <property type="protein sequence ID" value="PMD40141.1"/>
    <property type="molecule type" value="Genomic_DNA"/>
</dbReference>
<feature type="region of interest" description="Disordered" evidence="1">
    <location>
        <begin position="33"/>
        <end position="52"/>
    </location>
</feature>
<organism evidence="2 3">
    <name type="scientific">Hyaloscypha variabilis (strain UAMH 11265 / GT02V1 / F)</name>
    <name type="common">Meliniomyces variabilis</name>
    <dbReference type="NCBI Taxonomy" id="1149755"/>
    <lineage>
        <taxon>Eukaryota</taxon>
        <taxon>Fungi</taxon>
        <taxon>Dikarya</taxon>
        <taxon>Ascomycota</taxon>
        <taxon>Pezizomycotina</taxon>
        <taxon>Leotiomycetes</taxon>
        <taxon>Helotiales</taxon>
        <taxon>Hyaloscyphaceae</taxon>
        <taxon>Hyaloscypha</taxon>
        <taxon>Hyaloscypha variabilis</taxon>
    </lineage>
</organism>
<evidence type="ECO:0000313" key="3">
    <source>
        <dbReference type="Proteomes" id="UP000235786"/>
    </source>
</evidence>
<dbReference type="AlphaFoldDB" id="A0A2J6RNP8"/>
<accession>A0A2J6RNP8</accession>
<evidence type="ECO:0000313" key="2">
    <source>
        <dbReference type="EMBL" id="PMD40141.1"/>
    </source>
</evidence>
<reference evidence="2 3" key="1">
    <citation type="submission" date="2016-04" db="EMBL/GenBank/DDBJ databases">
        <title>A degradative enzymes factory behind the ericoid mycorrhizal symbiosis.</title>
        <authorList>
            <consortium name="DOE Joint Genome Institute"/>
            <person name="Martino E."/>
            <person name="Morin E."/>
            <person name="Grelet G."/>
            <person name="Kuo A."/>
            <person name="Kohler A."/>
            <person name="Daghino S."/>
            <person name="Barry K."/>
            <person name="Choi C."/>
            <person name="Cichocki N."/>
            <person name="Clum A."/>
            <person name="Copeland A."/>
            <person name="Hainaut M."/>
            <person name="Haridas S."/>
            <person name="Labutti K."/>
            <person name="Lindquist E."/>
            <person name="Lipzen A."/>
            <person name="Khouja H.-R."/>
            <person name="Murat C."/>
            <person name="Ohm R."/>
            <person name="Olson A."/>
            <person name="Spatafora J."/>
            <person name="Veneault-Fourrey C."/>
            <person name="Henrissat B."/>
            <person name="Grigoriev I."/>
            <person name="Martin F."/>
            <person name="Perotto S."/>
        </authorList>
    </citation>
    <scope>NUCLEOTIDE SEQUENCE [LARGE SCALE GENOMIC DNA]</scope>
    <source>
        <strain evidence="2 3">F</strain>
    </source>
</reference>
<feature type="compositionally biased region" description="Polar residues" evidence="1">
    <location>
        <begin position="292"/>
        <end position="310"/>
    </location>
</feature>
<name>A0A2J6RNP8_HYAVF</name>
<protein>
    <submittedName>
        <fullName evidence="2">Uncharacterized protein</fullName>
    </submittedName>
</protein>
<feature type="region of interest" description="Disordered" evidence="1">
    <location>
        <begin position="231"/>
        <end position="310"/>
    </location>
</feature>
<dbReference type="Proteomes" id="UP000235786">
    <property type="component" value="Unassembled WGS sequence"/>
</dbReference>
<sequence>MAPRPKRKSGSAWLAMRRFGGFLESGSPGMVLSSDTPPGTDGLCQRRNKRGESRKRTRPFVCFSLALALTAPPTASNGTPLPRPPASFRGPSSELLRVCESASLRVCESASLRRCAFRGSLVGGEQPPAMSETLKAAQALHVPALTSTTRPVTDAARQPLLLSSWPPHTAPLDIPTPHSPLLSSRWEVEVNTRRRLLLFLVPNLQHPESLSLPALPCSARQCPSLQTLLATTHSPAGSSNSSNSSSTSVTVPIHSPPSAVHLRHGWPQLPQSSAHPFRPPKAAARVGRHAPPSQSARHTFSTSWQAGSPSLHRSSRTLLIPWGAVAIRPRLHAEVAASKKDLPHVSERNSGYPLRRRTTGCSGCLTALASTKQRPCAGLCFFGLCSQRERASLVPSTLELLDVFARRATEILAYCSNYRPSQLAARDFVDGTASLHLLHHR</sequence>